<name>A0A5C3NB42_9AGAM</name>
<organism evidence="1 2">
    <name type="scientific">Heliocybe sulcata</name>
    <dbReference type="NCBI Taxonomy" id="5364"/>
    <lineage>
        <taxon>Eukaryota</taxon>
        <taxon>Fungi</taxon>
        <taxon>Dikarya</taxon>
        <taxon>Basidiomycota</taxon>
        <taxon>Agaricomycotina</taxon>
        <taxon>Agaricomycetes</taxon>
        <taxon>Gloeophyllales</taxon>
        <taxon>Gloeophyllaceae</taxon>
        <taxon>Heliocybe</taxon>
    </lineage>
</organism>
<proteinExistence type="predicted"/>
<accession>A0A5C3NB42</accession>
<sequence>MSRQPHTQSSEDPCKSRHLTTLTSCGQPKYTAIGYPLYGCLNSLLGPVCDYPRIGSVPRPRFLETLRLALHLNEALPAHDYRSPHYLLRYPVGRVHTFLWTLSSSNHNYRFSGLLLSGLTDYDSHINLPATEHQTISRIYFAF</sequence>
<gene>
    <name evidence="1" type="ORF">OE88DRAFT_1268780</name>
</gene>
<keyword evidence="2" id="KW-1185">Reference proteome</keyword>
<evidence type="ECO:0000313" key="1">
    <source>
        <dbReference type="EMBL" id="TFK53666.1"/>
    </source>
</evidence>
<reference evidence="1 2" key="1">
    <citation type="journal article" date="2019" name="Nat. Ecol. Evol.">
        <title>Megaphylogeny resolves global patterns of mushroom evolution.</title>
        <authorList>
            <person name="Varga T."/>
            <person name="Krizsan K."/>
            <person name="Foldi C."/>
            <person name="Dima B."/>
            <person name="Sanchez-Garcia M."/>
            <person name="Sanchez-Ramirez S."/>
            <person name="Szollosi G.J."/>
            <person name="Szarkandi J.G."/>
            <person name="Papp V."/>
            <person name="Albert L."/>
            <person name="Andreopoulos W."/>
            <person name="Angelini C."/>
            <person name="Antonin V."/>
            <person name="Barry K.W."/>
            <person name="Bougher N.L."/>
            <person name="Buchanan P."/>
            <person name="Buyck B."/>
            <person name="Bense V."/>
            <person name="Catcheside P."/>
            <person name="Chovatia M."/>
            <person name="Cooper J."/>
            <person name="Damon W."/>
            <person name="Desjardin D."/>
            <person name="Finy P."/>
            <person name="Geml J."/>
            <person name="Haridas S."/>
            <person name="Hughes K."/>
            <person name="Justo A."/>
            <person name="Karasinski D."/>
            <person name="Kautmanova I."/>
            <person name="Kiss B."/>
            <person name="Kocsube S."/>
            <person name="Kotiranta H."/>
            <person name="LaButti K.M."/>
            <person name="Lechner B.E."/>
            <person name="Liimatainen K."/>
            <person name="Lipzen A."/>
            <person name="Lukacs Z."/>
            <person name="Mihaltcheva S."/>
            <person name="Morgado L.N."/>
            <person name="Niskanen T."/>
            <person name="Noordeloos M.E."/>
            <person name="Ohm R.A."/>
            <person name="Ortiz-Santana B."/>
            <person name="Ovrebo C."/>
            <person name="Racz N."/>
            <person name="Riley R."/>
            <person name="Savchenko A."/>
            <person name="Shiryaev A."/>
            <person name="Soop K."/>
            <person name="Spirin V."/>
            <person name="Szebenyi C."/>
            <person name="Tomsovsky M."/>
            <person name="Tulloss R.E."/>
            <person name="Uehling J."/>
            <person name="Grigoriev I.V."/>
            <person name="Vagvolgyi C."/>
            <person name="Papp T."/>
            <person name="Martin F.M."/>
            <person name="Miettinen O."/>
            <person name="Hibbett D.S."/>
            <person name="Nagy L.G."/>
        </authorList>
    </citation>
    <scope>NUCLEOTIDE SEQUENCE [LARGE SCALE GENOMIC DNA]</scope>
    <source>
        <strain evidence="1 2">OMC1185</strain>
    </source>
</reference>
<evidence type="ECO:0000313" key="2">
    <source>
        <dbReference type="Proteomes" id="UP000305948"/>
    </source>
</evidence>
<protein>
    <submittedName>
        <fullName evidence="1">Uncharacterized protein</fullName>
    </submittedName>
</protein>
<dbReference type="EMBL" id="ML213507">
    <property type="protein sequence ID" value="TFK53666.1"/>
    <property type="molecule type" value="Genomic_DNA"/>
</dbReference>
<dbReference type="AlphaFoldDB" id="A0A5C3NB42"/>
<dbReference type="Proteomes" id="UP000305948">
    <property type="component" value="Unassembled WGS sequence"/>
</dbReference>